<protein>
    <submittedName>
        <fullName evidence="2">Uncharacterized protein</fullName>
    </submittedName>
</protein>
<dbReference type="InterPro" id="IPR018800">
    <property type="entry name" value="PRCC"/>
</dbReference>
<keyword evidence="3" id="KW-1185">Reference proteome</keyword>
<dbReference type="Proteomes" id="UP000288216">
    <property type="component" value="Unassembled WGS sequence"/>
</dbReference>
<dbReference type="GO" id="GO:0005634">
    <property type="term" value="C:nucleus"/>
    <property type="evidence" value="ECO:0007669"/>
    <property type="project" value="TreeGrafter"/>
</dbReference>
<comment type="caution">
    <text evidence="2">The sequence shown here is derived from an EMBL/GenBank/DDBJ whole genome shotgun (WGS) entry which is preliminary data.</text>
</comment>
<feature type="compositionally biased region" description="Low complexity" evidence="1">
    <location>
        <begin position="39"/>
        <end position="49"/>
    </location>
</feature>
<dbReference type="AlphaFoldDB" id="A0A401QCY6"/>
<feature type="region of interest" description="Disordered" evidence="1">
    <location>
        <begin position="74"/>
        <end position="195"/>
    </location>
</feature>
<evidence type="ECO:0000256" key="1">
    <source>
        <dbReference type="SAM" id="MobiDB-lite"/>
    </source>
</evidence>
<dbReference type="PANTHER" id="PTHR13621">
    <property type="entry name" value="PROLINE-RICH PROTEIN PRCC"/>
    <property type="match status" value="1"/>
</dbReference>
<dbReference type="OMA" id="RHIMNEE"/>
<dbReference type="STRING" id="75743.A0A401QCY6"/>
<evidence type="ECO:0000313" key="3">
    <source>
        <dbReference type="Proteomes" id="UP000288216"/>
    </source>
</evidence>
<proteinExistence type="predicted"/>
<feature type="compositionally biased region" description="Pro residues" evidence="1">
    <location>
        <begin position="124"/>
        <end position="133"/>
    </location>
</feature>
<reference evidence="2 3" key="1">
    <citation type="journal article" date="2018" name="Nat. Ecol. Evol.">
        <title>Shark genomes provide insights into elasmobranch evolution and the origin of vertebrates.</title>
        <authorList>
            <person name="Hara Y"/>
            <person name="Yamaguchi K"/>
            <person name="Onimaru K"/>
            <person name="Kadota M"/>
            <person name="Koyanagi M"/>
            <person name="Keeley SD"/>
            <person name="Tatsumi K"/>
            <person name="Tanaka K"/>
            <person name="Motone F"/>
            <person name="Kageyama Y"/>
            <person name="Nozu R"/>
            <person name="Adachi N"/>
            <person name="Nishimura O"/>
            <person name="Nakagawa R"/>
            <person name="Tanegashima C"/>
            <person name="Kiyatake I"/>
            <person name="Matsumoto R"/>
            <person name="Murakumo K"/>
            <person name="Nishida K"/>
            <person name="Terakita A"/>
            <person name="Kuratani S"/>
            <person name="Sato K"/>
            <person name="Hyodo S Kuraku.S."/>
        </authorList>
    </citation>
    <scope>NUCLEOTIDE SEQUENCE [LARGE SCALE GENOMIC DNA]</scope>
</reference>
<feature type="compositionally biased region" description="Polar residues" evidence="1">
    <location>
        <begin position="160"/>
        <end position="175"/>
    </location>
</feature>
<accession>A0A401QCY6</accession>
<sequence>GSGLGTGLSALLPQPRNLTLKESNRILLPYSFTKVQKTGGKAAGPPKAASRATVTTTPSPSAIKAASKSAAKQLAKHIMNEEASDEEAPGEEISFFSLSDTERPPPSARTDLFAGGLVGESPLPSLPQVPAPAPALGVPGEADEPPDPLNPADAPLEFNRSVSSASDGSFPTGSGSPAKPGPELGGQYVDYTPGTEQSEYYQVSANSVSLSGAGYQR</sequence>
<feature type="non-terminal residue" evidence="2">
    <location>
        <position position="1"/>
    </location>
</feature>
<dbReference type="OrthoDB" id="206969at2759"/>
<dbReference type="EMBL" id="BFAA01031922">
    <property type="protein sequence ID" value="GCB83234.1"/>
    <property type="molecule type" value="Genomic_DNA"/>
</dbReference>
<gene>
    <name evidence="2" type="ORF">scyTo_0023654</name>
</gene>
<dbReference type="PANTHER" id="PTHR13621:SF2">
    <property type="entry name" value="PROLINE-RICH PROTEIN PRCC"/>
    <property type="match status" value="1"/>
</dbReference>
<evidence type="ECO:0000313" key="2">
    <source>
        <dbReference type="EMBL" id="GCB83234.1"/>
    </source>
</evidence>
<organism evidence="2 3">
    <name type="scientific">Scyliorhinus torazame</name>
    <name type="common">Cloudy catshark</name>
    <name type="synonym">Catulus torazame</name>
    <dbReference type="NCBI Taxonomy" id="75743"/>
    <lineage>
        <taxon>Eukaryota</taxon>
        <taxon>Metazoa</taxon>
        <taxon>Chordata</taxon>
        <taxon>Craniata</taxon>
        <taxon>Vertebrata</taxon>
        <taxon>Chondrichthyes</taxon>
        <taxon>Elasmobranchii</taxon>
        <taxon>Galeomorphii</taxon>
        <taxon>Galeoidea</taxon>
        <taxon>Carcharhiniformes</taxon>
        <taxon>Scyliorhinidae</taxon>
        <taxon>Scyliorhinus</taxon>
    </lineage>
</organism>
<name>A0A401QCY6_SCYTO</name>
<feature type="region of interest" description="Disordered" evidence="1">
    <location>
        <begin position="36"/>
        <end position="62"/>
    </location>
</feature>